<dbReference type="PROSITE" id="PS51257">
    <property type="entry name" value="PROKAR_LIPOPROTEIN"/>
    <property type="match status" value="1"/>
</dbReference>
<dbReference type="GO" id="GO:0003774">
    <property type="term" value="F:cytoskeletal motor activity"/>
    <property type="evidence" value="ECO:0007669"/>
    <property type="project" value="InterPro"/>
</dbReference>
<evidence type="ECO:0000256" key="7">
    <source>
        <dbReference type="ARBA" id="ARBA00023139"/>
    </source>
</evidence>
<dbReference type="KEGG" id="vbr:A6E01_18945"/>
<keyword evidence="9 11" id="KW-0998">Cell outer membrane</keyword>
<keyword evidence="6 11" id="KW-0472">Membrane</keyword>
<sequence>MKKLLLIPILLLQGCVTIQEVTKTVEPDSPNYAPPAINYMMERQSSGSLYSGRGGLSLYQDRRAYRVGDVLTVNLEEKTRSGKTASASFAKKSSAALSAPSVGTYTLDDLAAAIDGSRAFDGSASASQNNSLTGAITVMVHEVMPNGVLRISGEKWLSLNQGDEYIRLTGLVRVDDINADNTLSSERIADARITYSGEGSLANANEPGWFMKILNSKWMPF</sequence>
<dbReference type="PRINTS" id="PR01008">
    <property type="entry name" value="FLGLRINGFLGH"/>
</dbReference>
<keyword evidence="12" id="KW-0614">Plasmid</keyword>
<geneLocation type="plasmid" evidence="12 13">
    <name>unnamed1</name>
</geneLocation>
<dbReference type="GO" id="GO:0009279">
    <property type="term" value="C:cell outer membrane"/>
    <property type="evidence" value="ECO:0007669"/>
    <property type="project" value="UniProtKB-SubCell"/>
</dbReference>
<dbReference type="PANTHER" id="PTHR34933:SF1">
    <property type="entry name" value="FLAGELLAR L-RING PROTEIN"/>
    <property type="match status" value="1"/>
</dbReference>
<evidence type="ECO:0000256" key="8">
    <source>
        <dbReference type="ARBA" id="ARBA00023143"/>
    </source>
</evidence>
<evidence type="ECO:0000256" key="11">
    <source>
        <dbReference type="HAMAP-Rule" id="MF_00415"/>
    </source>
</evidence>
<keyword evidence="12" id="KW-0969">Cilium</keyword>
<evidence type="ECO:0000256" key="10">
    <source>
        <dbReference type="ARBA" id="ARBA00023288"/>
    </source>
</evidence>
<evidence type="ECO:0000256" key="5">
    <source>
        <dbReference type="ARBA" id="ARBA00022729"/>
    </source>
</evidence>
<keyword evidence="5 11" id="KW-0732">Signal</keyword>
<dbReference type="EMBL" id="CP016179">
    <property type="protein sequence ID" value="ANO35293.1"/>
    <property type="molecule type" value="Genomic_DNA"/>
</dbReference>
<evidence type="ECO:0000313" key="13">
    <source>
        <dbReference type="Proteomes" id="UP000092018"/>
    </source>
</evidence>
<keyword evidence="8 11" id="KW-0975">Bacterial flagellum</keyword>
<comment type="similarity">
    <text evidence="3 11">Belongs to the FlgH family.</text>
</comment>
<dbReference type="PANTHER" id="PTHR34933">
    <property type="entry name" value="FLAGELLAR L-RING PROTEIN"/>
    <property type="match status" value="1"/>
</dbReference>
<evidence type="ECO:0000256" key="4">
    <source>
        <dbReference type="ARBA" id="ARBA00011439"/>
    </source>
</evidence>
<evidence type="ECO:0000256" key="2">
    <source>
        <dbReference type="ARBA" id="ARBA00004635"/>
    </source>
</evidence>
<evidence type="ECO:0000256" key="6">
    <source>
        <dbReference type="ARBA" id="ARBA00023136"/>
    </source>
</evidence>
<dbReference type="Proteomes" id="UP000092018">
    <property type="component" value="Plasmid unnamed1"/>
</dbReference>
<comment type="subunit">
    <text evidence="4 11">The basal body constitutes a major portion of the flagellar organelle and consists of four rings (L,P,S, and M) mounted on a central rod.</text>
</comment>
<dbReference type="InterPro" id="IPR000527">
    <property type="entry name" value="Flag_Lring"/>
</dbReference>
<proteinExistence type="inferred from homology"/>
<name>A0AAN0XZ75_9VIBR</name>
<dbReference type="RefSeq" id="WP_065211055.1">
    <property type="nucleotide sequence ID" value="NZ_CP016179.1"/>
</dbReference>
<keyword evidence="7" id="KW-0564">Palmitate</keyword>
<organism evidence="12 13">
    <name type="scientific">Vibrio breoganii</name>
    <dbReference type="NCBI Taxonomy" id="553239"/>
    <lineage>
        <taxon>Bacteria</taxon>
        <taxon>Pseudomonadati</taxon>
        <taxon>Pseudomonadota</taxon>
        <taxon>Gammaproteobacteria</taxon>
        <taxon>Vibrionales</taxon>
        <taxon>Vibrionaceae</taxon>
        <taxon>Vibrio</taxon>
    </lineage>
</organism>
<keyword evidence="10 11" id="KW-0449">Lipoprotein</keyword>
<keyword evidence="12" id="KW-0966">Cell projection</keyword>
<dbReference type="GO" id="GO:0071973">
    <property type="term" value="P:bacterial-type flagellum-dependent cell motility"/>
    <property type="evidence" value="ECO:0007669"/>
    <property type="project" value="InterPro"/>
</dbReference>
<protein>
    <recommendedName>
        <fullName evidence="11">Flagellar L-ring protein</fullName>
    </recommendedName>
    <alternativeName>
        <fullName evidence="11">Basal body L-ring protein</fullName>
    </alternativeName>
</protein>
<keyword evidence="12" id="KW-0282">Flagellum</keyword>
<evidence type="ECO:0000256" key="3">
    <source>
        <dbReference type="ARBA" id="ARBA00006929"/>
    </source>
</evidence>
<dbReference type="AlphaFoldDB" id="A0AAN0XZ75"/>
<dbReference type="GO" id="GO:0009427">
    <property type="term" value="C:bacterial-type flagellum basal body, distal rod, L ring"/>
    <property type="evidence" value="ECO:0007669"/>
    <property type="project" value="InterPro"/>
</dbReference>
<gene>
    <name evidence="11" type="primary">flgH</name>
    <name evidence="12" type="ORF">A6E01_18945</name>
</gene>
<evidence type="ECO:0000256" key="1">
    <source>
        <dbReference type="ARBA" id="ARBA00002591"/>
    </source>
</evidence>
<comment type="subcellular location">
    <subcellularLocation>
        <location evidence="11">Cell outer membrane</location>
        <topology evidence="11">Lipid-anchor</topology>
    </subcellularLocation>
    <subcellularLocation>
        <location evidence="11">Bacterial flagellum basal body</location>
    </subcellularLocation>
    <subcellularLocation>
        <location evidence="2">Membrane</location>
        <topology evidence="2">Lipid-anchor</topology>
    </subcellularLocation>
</comment>
<accession>A0AAN0XZ75</accession>
<evidence type="ECO:0000313" key="12">
    <source>
        <dbReference type="EMBL" id="ANO35293.1"/>
    </source>
</evidence>
<comment type="function">
    <text evidence="1 11">Assembles around the rod to form the L-ring and probably protects the motor/basal body from shearing forces during rotation.</text>
</comment>
<dbReference type="NCBIfam" id="NF001304">
    <property type="entry name" value="PRK00249.1-4"/>
    <property type="match status" value="1"/>
</dbReference>
<dbReference type="HAMAP" id="MF_00415">
    <property type="entry name" value="FlgH"/>
    <property type="match status" value="1"/>
</dbReference>
<dbReference type="Pfam" id="PF02107">
    <property type="entry name" value="FlgH"/>
    <property type="match status" value="1"/>
</dbReference>
<reference evidence="12 13" key="1">
    <citation type="submission" date="2016-06" db="EMBL/GenBank/DDBJ databases">
        <title>Adaptive Radiation by Waves of Gene Transfer Leads to Fine-Scale Resource Partitioning in Marine Microbes.</title>
        <authorList>
            <person name="Hehemann J.-H."/>
            <person name="Arevalo P."/>
            <person name="Datta M.S."/>
            <person name="Yu X."/>
            <person name="Corzett C."/>
            <person name="Henschel A."/>
            <person name="Preheim S.P."/>
            <person name="Timberlake S."/>
            <person name="Alm E.J."/>
            <person name="Polz M.F."/>
        </authorList>
    </citation>
    <scope>NUCLEOTIDE SEQUENCE [LARGE SCALE GENOMIC DNA]</scope>
    <source>
        <strain evidence="12 13">FF50</strain>
        <plasmid evidence="12 13">unnamed1</plasmid>
    </source>
</reference>
<evidence type="ECO:0000256" key="9">
    <source>
        <dbReference type="ARBA" id="ARBA00023237"/>
    </source>
</evidence>